<name>A0ABP8Z8S2_9ACTN</name>
<keyword evidence="3 9" id="KW-0812">Transmembrane</keyword>
<sequence length="483" mass="49730">MGRQMSTGAQGGAQDGGPQDGGPHDGGHGEEHQPSPTSPAAEPAEDAGLPGGRALYYLTFLAIVAGIFAGFTGGAFRWVLIKADALRTDLADWAHAHGPWAWLVPVVVSAGAAALATGIASRWPMSAGSGIQQVEAAERAEDRAAPGTTIPARFVGGVLAIGAGGLVLGREGPTVHIGTAFGTLVGRIGRATLDEIRVLQSCLAGAGLAVAFNAPIGGAVFVFEEIAHKVRLRYLIWTIAAVAAAISCSRVILGNHPDFIVQKVAEPSIATLPLFVLFGIVIGLIGVGYNALVVRLMGTVRGFHRLPAVAKGALIGALIGVCLVYLPDAVGGGDAVTQRMLDGQQIAFWTLTLYLALRFCSGPLSYAAGTPGGLFAPMLALGTLSGVFFTRVVEFAGVSVDTDTRIALMMAGMAGLFAAVVRAPFTGIVLVMEMCALTSVSISMLTTALGAVIVAAALRSAPVYDTLREQMLAQEQARRLAKD</sequence>
<dbReference type="EMBL" id="BAABIE010000008">
    <property type="protein sequence ID" value="GAA4749683.1"/>
    <property type="molecule type" value="Genomic_DNA"/>
</dbReference>
<feature type="compositionally biased region" description="Gly residues" evidence="8">
    <location>
        <begin position="9"/>
        <end position="20"/>
    </location>
</feature>
<feature type="transmembrane region" description="Helical" evidence="9">
    <location>
        <begin position="55"/>
        <end position="80"/>
    </location>
</feature>
<feature type="transmembrane region" description="Helical" evidence="9">
    <location>
        <begin position="374"/>
        <end position="393"/>
    </location>
</feature>
<dbReference type="PANTHER" id="PTHR45711:SF6">
    <property type="entry name" value="CHLORIDE CHANNEL PROTEIN"/>
    <property type="match status" value="1"/>
</dbReference>
<gene>
    <name evidence="10" type="primary">clcA</name>
    <name evidence="10" type="ORF">GCM10023217_20020</name>
</gene>
<feature type="compositionally biased region" description="Basic and acidic residues" evidence="8">
    <location>
        <begin position="22"/>
        <end position="33"/>
    </location>
</feature>
<feature type="transmembrane region" description="Helical" evidence="9">
    <location>
        <begin position="346"/>
        <end position="367"/>
    </location>
</feature>
<dbReference type="CDD" id="cd01031">
    <property type="entry name" value="EriC"/>
    <property type="match status" value="1"/>
</dbReference>
<evidence type="ECO:0000313" key="10">
    <source>
        <dbReference type="EMBL" id="GAA4749683.1"/>
    </source>
</evidence>
<proteinExistence type="predicted"/>
<keyword evidence="11" id="KW-1185">Reference proteome</keyword>
<comment type="caution">
    <text evidence="10">The sequence shown here is derived from an EMBL/GenBank/DDBJ whole genome shotgun (WGS) entry which is preliminary data.</text>
</comment>
<keyword evidence="2" id="KW-0813">Transport</keyword>
<evidence type="ECO:0000256" key="7">
    <source>
        <dbReference type="ARBA" id="ARBA00023214"/>
    </source>
</evidence>
<evidence type="ECO:0000256" key="8">
    <source>
        <dbReference type="SAM" id="MobiDB-lite"/>
    </source>
</evidence>
<evidence type="ECO:0000256" key="1">
    <source>
        <dbReference type="ARBA" id="ARBA00004141"/>
    </source>
</evidence>
<evidence type="ECO:0000256" key="5">
    <source>
        <dbReference type="ARBA" id="ARBA00023065"/>
    </source>
</evidence>
<dbReference type="SUPFAM" id="SSF81340">
    <property type="entry name" value="Clc chloride channel"/>
    <property type="match status" value="1"/>
</dbReference>
<evidence type="ECO:0000256" key="4">
    <source>
        <dbReference type="ARBA" id="ARBA00022989"/>
    </source>
</evidence>
<comment type="subcellular location">
    <subcellularLocation>
        <location evidence="1">Membrane</location>
        <topology evidence="1">Multi-pass membrane protein</topology>
    </subcellularLocation>
</comment>
<organism evidence="10 11">
    <name type="scientific">Gordonia alkaliphila</name>
    <dbReference type="NCBI Taxonomy" id="1053547"/>
    <lineage>
        <taxon>Bacteria</taxon>
        <taxon>Bacillati</taxon>
        <taxon>Actinomycetota</taxon>
        <taxon>Actinomycetes</taxon>
        <taxon>Mycobacteriales</taxon>
        <taxon>Gordoniaceae</taxon>
        <taxon>Gordonia</taxon>
    </lineage>
</organism>
<dbReference type="PRINTS" id="PR00762">
    <property type="entry name" value="CLCHANNEL"/>
</dbReference>
<dbReference type="PANTHER" id="PTHR45711">
    <property type="entry name" value="CHLORIDE CHANNEL PROTEIN"/>
    <property type="match status" value="1"/>
</dbReference>
<protein>
    <submittedName>
        <fullName evidence="10">H(+)/Cl(-) exchange transporter ClcA</fullName>
    </submittedName>
</protein>
<dbReference type="Proteomes" id="UP001500822">
    <property type="component" value="Unassembled WGS sequence"/>
</dbReference>
<feature type="transmembrane region" description="Helical" evidence="9">
    <location>
        <begin position="306"/>
        <end position="326"/>
    </location>
</feature>
<accession>A0ABP8Z8S2</accession>
<keyword evidence="4 9" id="KW-1133">Transmembrane helix</keyword>
<evidence type="ECO:0000256" key="6">
    <source>
        <dbReference type="ARBA" id="ARBA00023136"/>
    </source>
</evidence>
<feature type="region of interest" description="Disordered" evidence="8">
    <location>
        <begin position="1"/>
        <end position="46"/>
    </location>
</feature>
<feature type="transmembrane region" description="Helical" evidence="9">
    <location>
        <begin position="405"/>
        <end position="425"/>
    </location>
</feature>
<dbReference type="InterPro" id="IPR014743">
    <property type="entry name" value="Cl-channel_core"/>
</dbReference>
<evidence type="ECO:0000256" key="3">
    <source>
        <dbReference type="ARBA" id="ARBA00022692"/>
    </source>
</evidence>
<evidence type="ECO:0000313" key="11">
    <source>
        <dbReference type="Proteomes" id="UP001500822"/>
    </source>
</evidence>
<feature type="transmembrane region" description="Helical" evidence="9">
    <location>
        <begin position="273"/>
        <end position="294"/>
    </location>
</feature>
<keyword evidence="5" id="KW-0406">Ion transport</keyword>
<dbReference type="Gene3D" id="1.10.3080.10">
    <property type="entry name" value="Clc chloride channel"/>
    <property type="match status" value="1"/>
</dbReference>
<feature type="transmembrane region" description="Helical" evidence="9">
    <location>
        <begin position="437"/>
        <end position="458"/>
    </location>
</feature>
<dbReference type="InterPro" id="IPR001807">
    <property type="entry name" value="ClC"/>
</dbReference>
<evidence type="ECO:0000256" key="9">
    <source>
        <dbReference type="SAM" id="Phobius"/>
    </source>
</evidence>
<evidence type="ECO:0000256" key="2">
    <source>
        <dbReference type="ARBA" id="ARBA00022448"/>
    </source>
</evidence>
<keyword evidence="7" id="KW-0868">Chloride</keyword>
<feature type="transmembrane region" description="Helical" evidence="9">
    <location>
        <begin position="100"/>
        <end position="120"/>
    </location>
</feature>
<reference evidence="11" key="1">
    <citation type="journal article" date="2019" name="Int. J. Syst. Evol. Microbiol.">
        <title>The Global Catalogue of Microorganisms (GCM) 10K type strain sequencing project: providing services to taxonomists for standard genome sequencing and annotation.</title>
        <authorList>
            <consortium name="The Broad Institute Genomics Platform"/>
            <consortium name="The Broad Institute Genome Sequencing Center for Infectious Disease"/>
            <person name="Wu L."/>
            <person name="Ma J."/>
        </authorList>
    </citation>
    <scope>NUCLEOTIDE SEQUENCE [LARGE SCALE GENOMIC DNA]</scope>
    <source>
        <strain evidence="11">JCM 18077</strain>
    </source>
</reference>
<dbReference type="Pfam" id="PF00654">
    <property type="entry name" value="Voltage_CLC"/>
    <property type="match status" value="1"/>
</dbReference>
<keyword evidence="6 9" id="KW-0472">Membrane</keyword>
<feature type="transmembrane region" description="Helical" evidence="9">
    <location>
        <begin position="234"/>
        <end position="253"/>
    </location>
</feature>